<sequence>MKHIDQGAVIKGSLVAANTALAATKTSDGKTHIFYSSKKLVNFYPGSKIGTTSSGNKVSTFYRSLNPVGDVEQKQYESGKWGASATVIKE</sequence>
<proteinExistence type="predicted"/>
<evidence type="ECO:0000313" key="1">
    <source>
        <dbReference type="EMBL" id="KAA8577040.1"/>
    </source>
</evidence>
<dbReference type="EMBL" id="VICG01000001">
    <property type="protein sequence ID" value="KAA8577040.1"/>
    <property type="molecule type" value="Genomic_DNA"/>
</dbReference>
<gene>
    <name evidence="1" type="ORF">EYC84_007054</name>
</gene>
<reference evidence="1 2" key="1">
    <citation type="submission" date="2019-06" db="EMBL/GenBank/DDBJ databases">
        <title>Genome Sequence of the Brown Rot Fungal Pathogen Monilinia fructicola.</title>
        <authorList>
            <person name="De Miccolis Angelini R.M."/>
            <person name="Landi L."/>
            <person name="Abate D."/>
            <person name="Pollastro S."/>
            <person name="Romanazzi G."/>
            <person name="Faretra F."/>
        </authorList>
    </citation>
    <scope>NUCLEOTIDE SEQUENCE [LARGE SCALE GENOMIC DNA]</scope>
    <source>
        <strain evidence="1 2">Mfrc123</strain>
    </source>
</reference>
<dbReference type="VEuPathDB" id="FungiDB:MFRU_023g00570"/>
<keyword evidence="2" id="KW-1185">Reference proteome</keyword>
<protein>
    <submittedName>
        <fullName evidence="1">Uncharacterized protein</fullName>
    </submittedName>
</protein>
<evidence type="ECO:0000313" key="2">
    <source>
        <dbReference type="Proteomes" id="UP000322873"/>
    </source>
</evidence>
<dbReference type="Proteomes" id="UP000322873">
    <property type="component" value="Unassembled WGS sequence"/>
</dbReference>
<accession>A0A5M9K844</accession>
<name>A0A5M9K844_MONFR</name>
<organism evidence="1 2">
    <name type="scientific">Monilinia fructicola</name>
    <name type="common">Brown rot fungus</name>
    <name type="synonym">Ciboria fructicola</name>
    <dbReference type="NCBI Taxonomy" id="38448"/>
    <lineage>
        <taxon>Eukaryota</taxon>
        <taxon>Fungi</taxon>
        <taxon>Dikarya</taxon>
        <taxon>Ascomycota</taxon>
        <taxon>Pezizomycotina</taxon>
        <taxon>Leotiomycetes</taxon>
        <taxon>Helotiales</taxon>
        <taxon>Sclerotiniaceae</taxon>
        <taxon>Monilinia</taxon>
    </lineage>
</organism>
<comment type="caution">
    <text evidence="1">The sequence shown here is derived from an EMBL/GenBank/DDBJ whole genome shotgun (WGS) entry which is preliminary data.</text>
</comment>
<dbReference type="AlphaFoldDB" id="A0A5M9K844"/>